<name>A0AAV5L4A6_9ROSI</name>
<dbReference type="Proteomes" id="UP001054252">
    <property type="component" value="Unassembled WGS sequence"/>
</dbReference>
<protein>
    <submittedName>
        <fullName evidence="1">Uncharacterized protein</fullName>
    </submittedName>
</protein>
<dbReference type="AlphaFoldDB" id="A0AAV5L4A6"/>
<comment type="caution">
    <text evidence="1">The sequence shown here is derived from an EMBL/GenBank/DDBJ whole genome shotgun (WGS) entry which is preliminary data.</text>
</comment>
<organism evidence="1 2">
    <name type="scientific">Rubroshorea leprosula</name>
    <dbReference type="NCBI Taxonomy" id="152421"/>
    <lineage>
        <taxon>Eukaryota</taxon>
        <taxon>Viridiplantae</taxon>
        <taxon>Streptophyta</taxon>
        <taxon>Embryophyta</taxon>
        <taxon>Tracheophyta</taxon>
        <taxon>Spermatophyta</taxon>
        <taxon>Magnoliopsida</taxon>
        <taxon>eudicotyledons</taxon>
        <taxon>Gunneridae</taxon>
        <taxon>Pentapetalae</taxon>
        <taxon>rosids</taxon>
        <taxon>malvids</taxon>
        <taxon>Malvales</taxon>
        <taxon>Dipterocarpaceae</taxon>
        <taxon>Rubroshorea</taxon>
    </lineage>
</organism>
<dbReference type="EMBL" id="BPVZ01000094">
    <property type="protein sequence ID" value="GKV32063.1"/>
    <property type="molecule type" value="Genomic_DNA"/>
</dbReference>
<proteinExistence type="predicted"/>
<gene>
    <name evidence="1" type="ORF">SLEP1_g40694</name>
</gene>
<evidence type="ECO:0000313" key="2">
    <source>
        <dbReference type="Proteomes" id="UP001054252"/>
    </source>
</evidence>
<evidence type="ECO:0000313" key="1">
    <source>
        <dbReference type="EMBL" id="GKV32063.1"/>
    </source>
</evidence>
<accession>A0AAV5L4A6</accession>
<keyword evidence="2" id="KW-1185">Reference proteome</keyword>
<sequence length="53" mass="6487">MWRSIDFHDYCYQPFRDLEDMCKRAVDRSKGNLVNINIEHFATDYLLECKTER</sequence>
<reference evidence="1 2" key="1">
    <citation type="journal article" date="2021" name="Commun. Biol.">
        <title>The genome of Shorea leprosula (Dipterocarpaceae) highlights the ecological relevance of drought in aseasonal tropical rainforests.</title>
        <authorList>
            <person name="Ng K.K.S."/>
            <person name="Kobayashi M.J."/>
            <person name="Fawcett J.A."/>
            <person name="Hatakeyama M."/>
            <person name="Paape T."/>
            <person name="Ng C.H."/>
            <person name="Ang C.C."/>
            <person name="Tnah L.H."/>
            <person name="Lee C.T."/>
            <person name="Nishiyama T."/>
            <person name="Sese J."/>
            <person name="O'Brien M.J."/>
            <person name="Copetti D."/>
            <person name="Mohd Noor M.I."/>
            <person name="Ong R.C."/>
            <person name="Putra M."/>
            <person name="Sireger I.Z."/>
            <person name="Indrioko S."/>
            <person name="Kosugi Y."/>
            <person name="Izuno A."/>
            <person name="Isagi Y."/>
            <person name="Lee S.L."/>
            <person name="Shimizu K.K."/>
        </authorList>
    </citation>
    <scope>NUCLEOTIDE SEQUENCE [LARGE SCALE GENOMIC DNA]</scope>
    <source>
        <strain evidence="1">214</strain>
    </source>
</reference>